<accession>A0A559IX51</accession>
<proteinExistence type="predicted"/>
<dbReference type="AlphaFoldDB" id="A0A559IX51"/>
<organism evidence="1 2">
    <name type="scientific">Paenibacillus agilis</name>
    <dbReference type="NCBI Taxonomy" id="3020863"/>
    <lineage>
        <taxon>Bacteria</taxon>
        <taxon>Bacillati</taxon>
        <taxon>Bacillota</taxon>
        <taxon>Bacilli</taxon>
        <taxon>Bacillales</taxon>
        <taxon>Paenibacillaceae</taxon>
        <taxon>Paenibacillus</taxon>
    </lineage>
</organism>
<dbReference type="Proteomes" id="UP000318102">
    <property type="component" value="Unassembled WGS sequence"/>
</dbReference>
<protein>
    <submittedName>
        <fullName evidence="1">Uncharacterized protein</fullName>
    </submittedName>
</protein>
<keyword evidence="2" id="KW-1185">Reference proteome</keyword>
<evidence type="ECO:0000313" key="1">
    <source>
        <dbReference type="EMBL" id="TVX92218.1"/>
    </source>
</evidence>
<dbReference type="EMBL" id="VNJK01000001">
    <property type="protein sequence ID" value="TVX92218.1"/>
    <property type="molecule type" value="Genomic_DNA"/>
</dbReference>
<dbReference type="RefSeq" id="WP_144987465.1">
    <property type="nucleotide sequence ID" value="NZ_VNJK01000001.1"/>
</dbReference>
<reference evidence="1 2" key="1">
    <citation type="submission" date="2019-07" db="EMBL/GenBank/DDBJ databases">
        <authorList>
            <person name="Kim J."/>
        </authorList>
    </citation>
    <scope>NUCLEOTIDE SEQUENCE [LARGE SCALE GENOMIC DNA]</scope>
    <source>
        <strain evidence="1 2">N4</strain>
    </source>
</reference>
<sequence length="130" mass="14253">MLLAAQELPMYYALADKMAATEVSTYLQRANSYCLGYIGGYPPLLAWDPDQRNLKVVVAMAFEILAEGQQGQTNATNGNITIAAPSQEFQRSDRSNKPLGTVDKMLDPYRAAYEQSNSSSIDKGFMFLGG</sequence>
<dbReference type="OrthoDB" id="9854853at2"/>
<gene>
    <name evidence="1" type="ORF">FPZ44_03585</name>
</gene>
<name>A0A559IX51_9BACL</name>
<comment type="caution">
    <text evidence="1">The sequence shown here is derived from an EMBL/GenBank/DDBJ whole genome shotgun (WGS) entry which is preliminary data.</text>
</comment>
<evidence type="ECO:0000313" key="2">
    <source>
        <dbReference type="Proteomes" id="UP000318102"/>
    </source>
</evidence>